<dbReference type="PANTHER" id="PTHR10098:SF108">
    <property type="entry name" value="TETRATRICOPEPTIDE REPEAT PROTEIN 28"/>
    <property type="match status" value="1"/>
</dbReference>
<dbReference type="InterPro" id="IPR011990">
    <property type="entry name" value="TPR-like_helical_dom_sf"/>
</dbReference>
<dbReference type="AlphaFoldDB" id="A0A841GZQ8"/>
<protein>
    <submittedName>
        <fullName evidence="1">Tetratricopeptide (TPR) repeat protein</fullName>
    </submittedName>
</protein>
<gene>
    <name evidence="1" type="ORF">HNQ61_002783</name>
</gene>
<reference evidence="1 2" key="1">
    <citation type="submission" date="2020-08" db="EMBL/GenBank/DDBJ databases">
        <title>Genomic Encyclopedia of Type Strains, Phase IV (KMG-IV): sequencing the most valuable type-strain genomes for metagenomic binning, comparative biology and taxonomic classification.</title>
        <authorList>
            <person name="Goeker M."/>
        </authorList>
    </citation>
    <scope>NUCLEOTIDE SEQUENCE [LARGE SCALE GENOMIC DNA]</scope>
    <source>
        <strain evidence="1 2">DSM 29007</strain>
    </source>
</reference>
<accession>A0A841GZQ8</accession>
<evidence type="ECO:0000313" key="1">
    <source>
        <dbReference type="EMBL" id="MBB6071159.1"/>
    </source>
</evidence>
<organism evidence="1 2">
    <name type="scientific">Longimicrobium terrae</name>
    <dbReference type="NCBI Taxonomy" id="1639882"/>
    <lineage>
        <taxon>Bacteria</taxon>
        <taxon>Pseudomonadati</taxon>
        <taxon>Gemmatimonadota</taxon>
        <taxon>Longimicrobiia</taxon>
        <taxon>Longimicrobiales</taxon>
        <taxon>Longimicrobiaceae</taxon>
        <taxon>Longimicrobium</taxon>
    </lineage>
</organism>
<dbReference type="RefSeq" id="WP_170033806.1">
    <property type="nucleotide sequence ID" value="NZ_JABDTL010000001.1"/>
</dbReference>
<keyword evidence="2" id="KW-1185">Reference proteome</keyword>
<dbReference type="Pfam" id="PF13424">
    <property type="entry name" value="TPR_12"/>
    <property type="match status" value="2"/>
</dbReference>
<dbReference type="PANTHER" id="PTHR10098">
    <property type="entry name" value="RAPSYN-RELATED"/>
    <property type="match status" value="1"/>
</dbReference>
<evidence type="ECO:0000313" key="2">
    <source>
        <dbReference type="Proteomes" id="UP000582837"/>
    </source>
</evidence>
<dbReference type="InterPro" id="IPR019734">
    <property type="entry name" value="TPR_rpt"/>
</dbReference>
<dbReference type="SUPFAM" id="SSF48452">
    <property type="entry name" value="TPR-like"/>
    <property type="match status" value="2"/>
</dbReference>
<dbReference type="Gene3D" id="1.25.40.10">
    <property type="entry name" value="Tetratricopeptide repeat domain"/>
    <property type="match status" value="2"/>
</dbReference>
<dbReference type="EMBL" id="JACHIA010000007">
    <property type="protein sequence ID" value="MBB6071159.1"/>
    <property type="molecule type" value="Genomic_DNA"/>
</dbReference>
<name>A0A841GZQ8_9BACT</name>
<sequence>MTPSALPPLTLDEARALRAAGEWRVLARRAAEVPADVLAAEPEMAYAVAAALRQTGETARALEMGAFAEAGARRRGDRRLAAEAVNLLGNALFEAGRMDEAQARFEELLAYAVEWSDQPFAARASNNLGILCNVRGRRDQALVNYQRAVAAYQAAGNVLGLAQTHHNLGITFRDLGFADDADAHCLRAIQLAGSVSDATGAASATDAETVIALAETERAFLRARAGDGELAEAMGRRALRRFERIGDPRGRADALRVLAAAARAMADDDEALRRLDAALDVPGAGGYPLLVAEVQRDRGLLLRDLGRLADARRALDESAAAFAGVGAAAEAEAVATIARALTGDDGDHQRP</sequence>
<proteinExistence type="predicted"/>
<dbReference type="Proteomes" id="UP000582837">
    <property type="component" value="Unassembled WGS sequence"/>
</dbReference>
<comment type="caution">
    <text evidence="1">The sequence shown here is derived from an EMBL/GenBank/DDBJ whole genome shotgun (WGS) entry which is preliminary data.</text>
</comment>
<dbReference type="SMART" id="SM00028">
    <property type="entry name" value="TPR"/>
    <property type="match status" value="6"/>
</dbReference>